<name>A0A6B0T2N5_9EURY</name>
<sequence>MERNRVFDEKDSAVSSGNQDVADDEPELRATVELRTQAKVDSEAIEKVADTDELDHPYGMTLEAQEKWEAREAEKERTRERRRTQSSLREQGSRVCTRERAAESAREFRERAASVEPAFEPGRDPRETLGREELAAVNEQAKRIARDVRESGTRAAVSRRLAEKVQQGKGVLSASVAVTEAERRRPGTVIPIDELEEVSRHEVSIAGRVETLWEPSHPSIAQVGLVADESGTTRVTVWKKSNAPWMHEGERVCLRGAARNWYEGRVSLAVTRSTSVHFPERGRWWK</sequence>
<protein>
    <submittedName>
        <fullName evidence="2">DNA-binding protein</fullName>
    </submittedName>
</protein>
<keyword evidence="3" id="KW-1185">Reference proteome</keyword>
<dbReference type="GO" id="GO:0003677">
    <property type="term" value="F:DNA binding"/>
    <property type="evidence" value="ECO:0007669"/>
    <property type="project" value="UniProtKB-KW"/>
</dbReference>
<comment type="caution">
    <text evidence="2">The sequence shown here is derived from an EMBL/GenBank/DDBJ whole genome shotgun (WGS) entry which is preliminary data.</text>
</comment>
<feature type="region of interest" description="Disordered" evidence="1">
    <location>
        <begin position="48"/>
        <end position="126"/>
    </location>
</feature>
<evidence type="ECO:0000313" key="3">
    <source>
        <dbReference type="Proteomes" id="UP000437065"/>
    </source>
</evidence>
<dbReference type="Proteomes" id="UP000437065">
    <property type="component" value="Unassembled WGS sequence"/>
</dbReference>
<reference evidence="2 3" key="1">
    <citation type="submission" date="2019-12" db="EMBL/GenBank/DDBJ databases">
        <title>Isolation and characterization of three novel carbon monoxide-oxidizing members of Halobacteria from salione crusts and soils.</title>
        <authorList>
            <person name="Myers M.R."/>
            <person name="King G.M."/>
        </authorList>
    </citation>
    <scope>NUCLEOTIDE SEQUENCE [LARGE SCALE GENOMIC DNA]</scope>
    <source>
        <strain evidence="2 3">WSA2</strain>
    </source>
</reference>
<organism evidence="2 3">
    <name type="scientific">Halobaculum saliterrae</name>
    <dbReference type="NCBI Taxonomy" id="2073113"/>
    <lineage>
        <taxon>Archaea</taxon>
        <taxon>Methanobacteriati</taxon>
        <taxon>Methanobacteriota</taxon>
        <taxon>Stenosarchaea group</taxon>
        <taxon>Halobacteria</taxon>
        <taxon>Halobacteriales</taxon>
        <taxon>Haloferacaceae</taxon>
        <taxon>Halobaculum</taxon>
    </lineage>
</organism>
<proteinExistence type="predicted"/>
<dbReference type="SUPFAM" id="SSF50249">
    <property type="entry name" value="Nucleic acid-binding proteins"/>
    <property type="match status" value="1"/>
</dbReference>
<dbReference type="CDD" id="cd04491">
    <property type="entry name" value="SoSSB_OBF"/>
    <property type="match status" value="1"/>
</dbReference>
<feature type="compositionally biased region" description="Basic and acidic residues" evidence="1">
    <location>
        <begin position="1"/>
        <end position="12"/>
    </location>
</feature>
<accession>A0A6B0T2N5</accession>
<feature type="region of interest" description="Disordered" evidence="1">
    <location>
        <begin position="1"/>
        <end position="26"/>
    </location>
</feature>
<dbReference type="RefSeq" id="WP_159664281.1">
    <property type="nucleotide sequence ID" value="NZ_WUUS01000003.1"/>
</dbReference>
<keyword evidence="2" id="KW-0238">DNA-binding</keyword>
<evidence type="ECO:0000256" key="1">
    <source>
        <dbReference type="SAM" id="MobiDB-lite"/>
    </source>
</evidence>
<dbReference type="EMBL" id="WUUS01000003">
    <property type="protein sequence ID" value="MXR40799.1"/>
    <property type="molecule type" value="Genomic_DNA"/>
</dbReference>
<dbReference type="Gene3D" id="2.40.50.140">
    <property type="entry name" value="Nucleic acid-binding proteins"/>
    <property type="match status" value="1"/>
</dbReference>
<dbReference type="InterPro" id="IPR012340">
    <property type="entry name" value="NA-bd_OB-fold"/>
</dbReference>
<gene>
    <name evidence="2" type="ORF">GRX01_05520</name>
</gene>
<feature type="compositionally biased region" description="Basic and acidic residues" evidence="1">
    <location>
        <begin position="96"/>
        <end position="113"/>
    </location>
</feature>
<evidence type="ECO:0000313" key="2">
    <source>
        <dbReference type="EMBL" id="MXR40799.1"/>
    </source>
</evidence>
<feature type="compositionally biased region" description="Basic and acidic residues" evidence="1">
    <location>
        <begin position="64"/>
        <end position="79"/>
    </location>
</feature>
<dbReference type="AlphaFoldDB" id="A0A6B0T2N5"/>